<accession>A0AC61QSZ9</accession>
<comment type="caution">
    <text evidence="1">The sequence shown here is derived from an EMBL/GenBank/DDBJ whole genome shotgun (WGS) entry which is preliminary data.</text>
</comment>
<dbReference type="EMBL" id="SRZC01000003">
    <property type="protein sequence ID" value="TGX83537.1"/>
    <property type="molecule type" value="Genomic_DNA"/>
</dbReference>
<protein>
    <submittedName>
        <fullName evidence="1">Uncharacterized protein</fullName>
    </submittedName>
</protein>
<gene>
    <name evidence="1" type="ORF">E5358_02500</name>
</gene>
<proteinExistence type="predicted"/>
<dbReference type="Proteomes" id="UP000308886">
    <property type="component" value="Unassembled WGS sequence"/>
</dbReference>
<keyword evidence="2" id="KW-1185">Reference proteome</keyword>
<reference evidence="1" key="1">
    <citation type="submission" date="2019-04" db="EMBL/GenBank/DDBJ databases">
        <title>Microbes associate with the intestines of laboratory mice.</title>
        <authorList>
            <person name="Navarre W."/>
            <person name="Wong E."/>
            <person name="Huang K."/>
            <person name="Tropini C."/>
            <person name="Ng K."/>
            <person name="Yu B."/>
        </authorList>
    </citation>
    <scope>NUCLEOTIDE SEQUENCE</scope>
    <source>
        <strain evidence="1">NM73_A23</strain>
    </source>
</reference>
<evidence type="ECO:0000313" key="1">
    <source>
        <dbReference type="EMBL" id="TGX83537.1"/>
    </source>
</evidence>
<name>A0AC61QSZ9_9BACT</name>
<sequence length="200" mass="23337">MSKNISIIVITNDNDIVLRDTLPTVLGQQYDAKFEVIVVRETKKGDIKDILEPFYNQYENLHSTYLPDRPQYVTNEEIEILLGVKAAKYDNVVMISPAFSPESDEWLQQVGNVLEDTPLSDTRPIMLGDAHLKKIGFFKRYKHKREVRKIINKWCKPHGVRRKSLYLSKENTGLFSIAFLHDSYIIDMSLRNIIYKQIYI</sequence>
<organism evidence="1 2">
    <name type="scientific">Palleniella muris</name>
    <dbReference type="NCBI Taxonomy" id="3038145"/>
    <lineage>
        <taxon>Bacteria</taxon>
        <taxon>Pseudomonadati</taxon>
        <taxon>Bacteroidota</taxon>
        <taxon>Bacteroidia</taxon>
        <taxon>Bacteroidales</taxon>
        <taxon>Prevotellaceae</taxon>
        <taxon>Palleniella</taxon>
    </lineage>
</organism>
<evidence type="ECO:0000313" key="2">
    <source>
        <dbReference type="Proteomes" id="UP000308886"/>
    </source>
</evidence>